<name>A0A6J5NN86_9CAUD</name>
<organism evidence="1">
    <name type="scientific">uncultured Caudovirales phage</name>
    <dbReference type="NCBI Taxonomy" id="2100421"/>
    <lineage>
        <taxon>Viruses</taxon>
        <taxon>Duplodnaviria</taxon>
        <taxon>Heunggongvirae</taxon>
        <taxon>Uroviricota</taxon>
        <taxon>Caudoviricetes</taxon>
        <taxon>Peduoviridae</taxon>
        <taxon>Maltschvirus</taxon>
        <taxon>Maltschvirus maltsch</taxon>
    </lineage>
</organism>
<dbReference type="EMBL" id="LR796697">
    <property type="protein sequence ID" value="CAB4160367.1"/>
    <property type="molecule type" value="Genomic_DNA"/>
</dbReference>
<reference evidence="1" key="1">
    <citation type="submission" date="2020-04" db="EMBL/GenBank/DDBJ databases">
        <authorList>
            <person name="Chiriac C."/>
            <person name="Salcher M."/>
            <person name="Ghai R."/>
            <person name="Kavagutti S V."/>
        </authorList>
    </citation>
    <scope>NUCLEOTIDE SEQUENCE</scope>
</reference>
<protein>
    <submittedName>
        <fullName evidence="1">Uncharacterized protein</fullName>
    </submittedName>
</protein>
<gene>
    <name evidence="1" type="ORF">UFOVP723_154</name>
</gene>
<proteinExistence type="predicted"/>
<sequence>MAYYRYKNKVTDDLEDTKEIIRMLGRMIGEGKIDKDSTLDNLARALKKIESAIYYIERE</sequence>
<evidence type="ECO:0000313" key="1">
    <source>
        <dbReference type="EMBL" id="CAB4160367.1"/>
    </source>
</evidence>
<accession>A0A6J5NN86</accession>